<dbReference type="InterPro" id="IPR050216">
    <property type="entry name" value="LRR_domain-containing"/>
</dbReference>
<feature type="domain" description="PIF1/LRR1 pleckstrin homology" evidence="4">
    <location>
        <begin position="1"/>
        <end position="115"/>
    </location>
</feature>
<keyword evidence="3" id="KW-0539">Nucleus</keyword>
<dbReference type="PANTHER" id="PTHR48051:SF52">
    <property type="entry name" value="LEUCINE-RICH REPEAT PROTEIN 1"/>
    <property type="match status" value="1"/>
</dbReference>
<accession>A0AAV1KDF1</accession>
<organism evidence="5 6">
    <name type="scientific">Parnassius mnemosyne</name>
    <name type="common">clouded apollo</name>
    <dbReference type="NCBI Taxonomy" id="213953"/>
    <lineage>
        <taxon>Eukaryota</taxon>
        <taxon>Metazoa</taxon>
        <taxon>Ecdysozoa</taxon>
        <taxon>Arthropoda</taxon>
        <taxon>Hexapoda</taxon>
        <taxon>Insecta</taxon>
        <taxon>Pterygota</taxon>
        <taxon>Neoptera</taxon>
        <taxon>Endopterygota</taxon>
        <taxon>Lepidoptera</taxon>
        <taxon>Glossata</taxon>
        <taxon>Ditrysia</taxon>
        <taxon>Papilionoidea</taxon>
        <taxon>Papilionidae</taxon>
        <taxon>Parnassiinae</taxon>
        <taxon>Parnassini</taxon>
        <taxon>Parnassius</taxon>
        <taxon>Driopa</taxon>
    </lineage>
</organism>
<dbReference type="SUPFAM" id="SSF52058">
    <property type="entry name" value="L domain-like"/>
    <property type="match status" value="1"/>
</dbReference>
<keyword evidence="1" id="KW-0433">Leucine-rich repeat</keyword>
<comment type="caution">
    <text evidence="5">The sequence shown here is derived from an EMBL/GenBank/DDBJ whole genome shotgun (WGS) entry which is preliminary data.</text>
</comment>
<proteinExistence type="predicted"/>
<evidence type="ECO:0000313" key="5">
    <source>
        <dbReference type="EMBL" id="CAK1581063.1"/>
    </source>
</evidence>
<dbReference type="Pfam" id="PF25344">
    <property type="entry name" value="PH_LRR1"/>
    <property type="match status" value="1"/>
</dbReference>
<keyword evidence="6" id="KW-1185">Reference proteome</keyword>
<dbReference type="Gene3D" id="3.80.10.10">
    <property type="entry name" value="Ribonuclease Inhibitor"/>
    <property type="match status" value="2"/>
</dbReference>
<evidence type="ECO:0000256" key="2">
    <source>
        <dbReference type="ARBA" id="ARBA00022737"/>
    </source>
</evidence>
<evidence type="ECO:0000256" key="1">
    <source>
        <dbReference type="ARBA" id="ARBA00022614"/>
    </source>
</evidence>
<dbReference type="PANTHER" id="PTHR48051">
    <property type="match status" value="1"/>
</dbReference>
<evidence type="ECO:0000259" key="4">
    <source>
        <dbReference type="Pfam" id="PF25344"/>
    </source>
</evidence>
<reference evidence="5 6" key="1">
    <citation type="submission" date="2023-11" db="EMBL/GenBank/DDBJ databases">
        <authorList>
            <person name="Hedman E."/>
            <person name="Englund M."/>
            <person name="Stromberg M."/>
            <person name="Nyberg Akerstrom W."/>
            <person name="Nylinder S."/>
            <person name="Jareborg N."/>
            <person name="Kallberg Y."/>
            <person name="Kronander E."/>
        </authorList>
    </citation>
    <scope>NUCLEOTIDE SEQUENCE [LARGE SCALE GENOMIC DNA]</scope>
</reference>
<dbReference type="Proteomes" id="UP001314205">
    <property type="component" value="Unassembled WGS sequence"/>
</dbReference>
<evidence type="ECO:0000256" key="3">
    <source>
        <dbReference type="ARBA" id="ARBA00023242"/>
    </source>
</evidence>
<protein>
    <recommendedName>
        <fullName evidence="4">PIF1/LRR1 pleckstrin homology domain-containing protein</fullName>
    </recommendedName>
</protein>
<dbReference type="EMBL" id="CAVLGL010000024">
    <property type="protein sequence ID" value="CAK1581063.1"/>
    <property type="molecule type" value="Genomic_DNA"/>
</dbReference>
<dbReference type="InterPro" id="IPR001611">
    <property type="entry name" value="Leu-rich_rpt"/>
</dbReference>
<dbReference type="SMART" id="SM00369">
    <property type="entry name" value="LRR_TYP"/>
    <property type="match status" value="3"/>
</dbReference>
<evidence type="ECO:0000313" key="6">
    <source>
        <dbReference type="Proteomes" id="UP001314205"/>
    </source>
</evidence>
<sequence length="411" mass="47399">MKLVCNVEVVNRLHANVNIRSSGKYLKSTLALGKEPKRDKDFFLIHFSSANKSGNKYRIKCIKQVFVKCLNEGKATIRFEEPPHDVCIKSEAIQLKCFLRLLKSCITGDADNSQLSNLSNISVTSVESAPIKMTIRDRSEFPIKGFPRTLEYLYLAGLKICNFRRDILLLSRLVLLDLSNNEIEKFPPEMGRMTSLSELYLSKNNLGLNVSVDWRWLLGPKITKTLKLLDISDNKIKYLPKAIWKLERLVTLKVNNNEISKMPATVGRIQTLRYLDISHNRLESLPCSLLQCRLEHIDISSNNFNFSTQIQLKENNLAAWQLYINSLTHLASKIVLKHKLFYAPNIIPFTLVEFLDNANMCICGNPVVSDEYYVIREFELKDYFRVVVFDNNRNSSIRFECFFCSSKCYIK</sequence>
<dbReference type="InterPro" id="IPR057437">
    <property type="entry name" value="PIF1/LRR1_PH"/>
</dbReference>
<name>A0AAV1KDF1_9NEOP</name>
<dbReference type="GO" id="GO:0005737">
    <property type="term" value="C:cytoplasm"/>
    <property type="evidence" value="ECO:0007669"/>
    <property type="project" value="TreeGrafter"/>
</dbReference>
<dbReference type="InterPro" id="IPR032675">
    <property type="entry name" value="LRR_dom_sf"/>
</dbReference>
<dbReference type="AlphaFoldDB" id="A0AAV1KDF1"/>
<keyword evidence="2" id="KW-0677">Repeat</keyword>
<gene>
    <name evidence="5" type="ORF">PARMNEM_LOCUS2776</name>
</gene>
<dbReference type="Pfam" id="PF00560">
    <property type="entry name" value="LRR_1"/>
    <property type="match status" value="2"/>
</dbReference>
<dbReference type="InterPro" id="IPR003591">
    <property type="entry name" value="Leu-rich_rpt_typical-subtyp"/>
</dbReference>
<dbReference type="PROSITE" id="PS51450">
    <property type="entry name" value="LRR"/>
    <property type="match status" value="2"/>
</dbReference>